<dbReference type="InterPro" id="IPR001310">
    <property type="entry name" value="Histidine_triad_HIT"/>
</dbReference>
<evidence type="ECO:0000313" key="4">
    <source>
        <dbReference type="Proteomes" id="UP001501586"/>
    </source>
</evidence>
<proteinExistence type="predicted"/>
<feature type="domain" description="HIT" evidence="2">
    <location>
        <begin position="4"/>
        <end position="107"/>
    </location>
</feature>
<dbReference type="PANTHER" id="PTHR46648:SF1">
    <property type="entry name" value="ADENOSINE 5'-MONOPHOSPHORAMIDASE HNT1"/>
    <property type="match status" value="1"/>
</dbReference>
<dbReference type="RefSeq" id="WP_236863935.1">
    <property type="nucleotide sequence ID" value="NZ_BAABAZ010000005.1"/>
</dbReference>
<dbReference type="Pfam" id="PF01230">
    <property type="entry name" value="HIT"/>
    <property type="match status" value="1"/>
</dbReference>
<reference evidence="4" key="1">
    <citation type="journal article" date="2019" name="Int. J. Syst. Evol. Microbiol.">
        <title>The Global Catalogue of Microorganisms (GCM) 10K type strain sequencing project: providing services to taxonomists for standard genome sequencing and annotation.</title>
        <authorList>
            <consortium name="The Broad Institute Genomics Platform"/>
            <consortium name="The Broad Institute Genome Sequencing Center for Infectious Disease"/>
            <person name="Wu L."/>
            <person name="Ma J."/>
        </authorList>
    </citation>
    <scope>NUCLEOTIDE SEQUENCE [LARGE SCALE GENOMIC DNA]</scope>
    <source>
        <strain evidence="4">JCM 17458</strain>
    </source>
</reference>
<comment type="caution">
    <text evidence="3">The sequence shown here is derived from an EMBL/GenBank/DDBJ whole genome shotgun (WGS) entry which is preliminary data.</text>
</comment>
<evidence type="ECO:0000256" key="1">
    <source>
        <dbReference type="PROSITE-ProRule" id="PRU00464"/>
    </source>
</evidence>
<dbReference type="Gene3D" id="3.30.428.10">
    <property type="entry name" value="HIT-like"/>
    <property type="match status" value="1"/>
</dbReference>
<dbReference type="Proteomes" id="UP001501586">
    <property type="component" value="Unassembled WGS sequence"/>
</dbReference>
<name>A0ABP8EIQ9_9MICO</name>
<dbReference type="PANTHER" id="PTHR46648">
    <property type="entry name" value="HIT FAMILY PROTEIN 1"/>
    <property type="match status" value="1"/>
</dbReference>
<sequence length="131" mass="14384">MASIFTKIINGEIPGAFVYQDDYCAAFLDVEPMTEGHVLVVPREEVSHWVDLTDELAAHLLSVAKRIGAAQMAAFDCQRIGLLIQGYEVPHVHIHVWPTNSVSDFNPANKGPMAEQETLAAVAEKLSARIE</sequence>
<dbReference type="InterPro" id="IPR011146">
    <property type="entry name" value="HIT-like"/>
</dbReference>
<gene>
    <name evidence="3" type="ORF">GCM10022261_13850</name>
</gene>
<evidence type="ECO:0000259" key="2">
    <source>
        <dbReference type="PROSITE" id="PS51084"/>
    </source>
</evidence>
<dbReference type="InterPro" id="IPR036265">
    <property type="entry name" value="HIT-like_sf"/>
</dbReference>
<accession>A0ABP8EIQ9</accession>
<organism evidence="3 4">
    <name type="scientific">Brevibacterium daeguense</name>
    <dbReference type="NCBI Taxonomy" id="909936"/>
    <lineage>
        <taxon>Bacteria</taxon>
        <taxon>Bacillati</taxon>
        <taxon>Actinomycetota</taxon>
        <taxon>Actinomycetes</taxon>
        <taxon>Micrococcales</taxon>
        <taxon>Brevibacteriaceae</taxon>
        <taxon>Brevibacterium</taxon>
    </lineage>
</organism>
<dbReference type="PRINTS" id="PR00332">
    <property type="entry name" value="HISTRIAD"/>
</dbReference>
<feature type="short sequence motif" description="Histidine triad motif" evidence="1">
    <location>
        <begin position="91"/>
        <end position="95"/>
    </location>
</feature>
<keyword evidence="4" id="KW-1185">Reference proteome</keyword>
<dbReference type="SUPFAM" id="SSF54197">
    <property type="entry name" value="HIT-like"/>
    <property type="match status" value="1"/>
</dbReference>
<protein>
    <submittedName>
        <fullName evidence="3">HIT family protein</fullName>
    </submittedName>
</protein>
<dbReference type="PROSITE" id="PS51084">
    <property type="entry name" value="HIT_2"/>
    <property type="match status" value="1"/>
</dbReference>
<evidence type="ECO:0000313" key="3">
    <source>
        <dbReference type="EMBL" id="GAA4283854.1"/>
    </source>
</evidence>
<dbReference type="EMBL" id="BAABAZ010000005">
    <property type="protein sequence ID" value="GAA4283854.1"/>
    <property type="molecule type" value="Genomic_DNA"/>
</dbReference>